<dbReference type="InterPro" id="IPR011904">
    <property type="entry name" value="Ac_CoA_lig"/>
</dbReference>
<dbReference type="EC" id="6.2.1.1" evidence="6"/>
<gene>
    <name evidence="11" type="primary">acsA</name>
    <name evidence="11" type="ORF">DGMP_00770</name>
</gene>
<feature type="domain" description="AMP-dependent synthetase/ligase" evidence="8">
    <location>
        <begin position="87"/>
        <end position="471"/>
    </location>
</feature>
<evidence type="ECO:0000256" key="2">
    <source>
        <dbReference type="ARBA" id="ARBA00022598"/>
    </source>
</evidence>
<comment type="similarity">
    <text evidence="1">Belongs to the ATP-dependent AMP-binding enzyme family.</text>
</comment>
<feature type="domain" description="AMP-binding enzyme C-terminal" evidence="9">
    <location>
        <begin position="532"/>
        <end position="610"/>
    </location>
</feature>
<evidence type="ECO:0000313" key="12">
    <source>
        <dbReference type="Proteomes" id="UP000826725"/>
    </source>
</evidence>
<dbReference type="EMBL" id="AP024086">
    <property type="protein sequence ID" value="BCL59384.1"/>
    <property type="molecule type" value="Genomic_DNA"/>
</dbReference>
<dbReference type="NCBIfam" id="NF001208">
    <property type="entry name" value="PRK00174.1"/>
    <property type="match status" value="1"/>
</dbReference>
<keyword evidence="3" id="KW-0547">Nucleotide-binding</keyword>
<dbReference type="GO" id="GO:0005524">
    <property type="term" value="F:ATP binding"/>
    <property type="evidence" value="ECO:0007669"/>
    <property type="project" value="UniProtKB-KW"/>
</dbReference>
<evidence type="ECO:0000256" key="7">
    <source>
        <dbReference type="SAM" id="MobiDB-lite"/>
    </source>
</evidence>
<organism evidence="11 12">
    <name type="scientific">Desulfomarina profundi</name>
    <dbReference type="NCBI Taxonomy" id="2772557"/>
    <lineage>
        <taxon>Bacteria</taxon>
        <taxon>Pseudomonadati</taxon>
        <taxon>Thermodesulfobacteriota</taxon>
        <taxon>Desulfobulbia</taxon>
        <taxon>Desulfobulbales</taxon>
        <taxon>Desulfobulbaceae</taxon>
        <taxon>Desulfomarina</taxon>
    </lineage>
</organism>
<evidence type="ECO:0000256" key="5">
    <source>
        <dbReference type="ARBA" id="ARBA00022990"/>
    </source>
</evidence>
<keyword evidence="2" id="KW-0436">Ligase</keyword>
<evidence type="ECO:0000256" key="1">
    <source>
        <dbReference type="ARBA" id="ARBA00006432"/>
    </source>
</evidence>
<accession>A0A8D5FJL5</accession>
<evidence type="ECO:0000256" key="4">
    <source>
        <dbReference type="ARBA" id="ARBA00022840"/>
    </source>
</evidence>
<dbReference type="Pfam" id="PF16177">
    <property type="entry name" value="ACAS_N"/>
    <property type="match status" value="1"/>
</dbReference>
<dbReference type="Pfam" id="PF13193">
    <property type="entry name" value="AMP-binding_C"/>
    <property type="match status" value="1"/>
</dbReference>
<proteinExistence type="inferred from homology"/>
<dbReference type="FunFam" id="3.40.50.12780:FF:000001">
    <property type="entry name" value="Acetyl-coenzyme A synthetase"/>
    <property type="match status" value="1"/>
</dbReference>
<dbReference type="InterPro" id="IPR000873">
    <property type="entry name" value="AMP-dep_synth/lig_dom"/>
</dbReference>
<dbReference type="Pfam" id="PF00501">
    <property type="entry name" value="AMP-binding"/>
    <property type="match status" value="1"/>
</dbReference>
<dbReference type="GO" id="GO:0019427">
    <property type="term" value="P:acetyl-CoA biosynthetic process from acetate"/>
    <property type="evidence" value="ECO:0007669"/>
    <property type="project" value="UniProtKB-UniRule"/>
</dbReference>
<sequence length="651" mass="71964">MNNLMKKKNNQESSSPSSDSCLSKYKKVYDLSLENPEAFWAERAETLVSWARKWDEVLQGDFNRREVSWFSGGRLNVSSNCLDRHLEKGCRNQAALIWQGENDDEVKVYTYQMLLTETCRFANVLKDKGIKKGDCVSIYLPMIPELVIAMLACARIGAVHSVIFCGFSSTALKNRIKDCGSKVFVTADTVARGGRIIPLKPNADGPLDECQSIRNCIVVRRSEKEISMVPGRDSWWHEEMAREGIGRYCEPVEMDAGDTLFMLYTSGSTGKPKGVLHSCGGYLTYVLHTCRTVFHFSENDIHWCTADIGWITGHSYSVYGPLGAGATILIYEGLPLYPEPDRYWRIVEKFGVTVLYTAPAAIRALMHFGAGLAGRYDLSSLRFLGSVGEPINPGEWNWYFKEIGHSKLPVIDTWWQTETGGIMLAPLVHPELCGPGGCSRPLPGIDAAVFTESGRETVPGESGRLVIRKPWPGMLKAVLGDGGRVQKMYFSSYPGVYDTGDSARRSGENVFQITGRLDDVIIISGHRLGTAEIESVLTAHRSVAEAAVVGIADSLKGQKIYAFVTVGKNVEQTPGLLGELRQYVQETIGPIATHSTIQYVSALPKTRSGKIMRRLLRKIASNDFHHFGDISTLADPSVITDLIEGKKRSSP</sequence>
<evidence type="ECO:0000313" key="11">
    <source>
        <dbReference type="EMBL" id="BCL59384.1"/>
    </source>
</evidence>
<evidence type="ECO:0000259" key="10">
    <source>
        <dbReference type="Pfam" id="PF16177"/>
    </source>
</evidence>
<dbReference type="InterPro" id="IPR025110">
    <property type="entry name" value="AMP-bd_C"/>
</dbReference>
<dbReference type="Proteomes" id="UP000826725">
    <property type="component" value="Chromosome"/>
</dbReference>
<feature type="compositionally biased region" description="Low complexity" evidence="7">
    <location>
        <begin position="11"/>
        <end position="21"/>
    </location>
</feature>
<keyword evidence="12" id="KW-1185">Reference proteome</keyword>
<dbReference type="InterPro" id="IPR032387">
    <property type="entry name" value="ACAS_N"/>
</dbReference>
<keyword evidence="5" id="KW-0007">Acetylation</keyword>
<evidence type="ECO:0000256" key="6">
    <source>
        <dbReference type="NCBIfam" id="TIGR02188"/>
    </source>
</evidence>
<dbReference type="InterPro" id="IPR020845">
    <property type="entry name" value="AMP-binding_CS"/>
</dbReference>
<reference evidence="11" key="1">
    <citation type="submission" date="2020-09" db="EMBL/GenBank/DDBJ databases">
        <title>Desulfogranum mesoprofundum gen. nov., sp. nov., a novel mesophilic, sulfate-reducing chemolithoautotroph isolated from a deep-sea hydrothermal vent chimney in the Suiyo Seamount.</title>
        <authorList>
            <person name="Hashimoto Y."/>
            <person name="Nakagawa S."/>
        </authorList>
    </citation>
    <scope>NUCLEOTIDE SEQUENCE</scope>
    <source>
        <strain evidence="11">KT2</strain>
    </source>
</reference>
<protein>
    <recommendedName>
        <fullName evidence="6">Acetate--CoA ligase</fullName>
        <ecNumber evidence="6">6.2.1.1</ecNumber>
    </recommendedName>
</protein>
<evidence type="ECO:0000256" key="3">
    <source>
        <dbReference type="ARBA" id="ARBA00022741"/>
    </source>
</evidence>
<feature type="region of interest" description="Disordered" evidence="7">
    <location>
        <begin position="1"/>
        <end position="21"/>
    </location>
</feature>
<dbReference type="KEGG" id="dbk:DGMP_00770"/>
<dbReference type="PANTHER" id="PTHR24095">
    <property type="entry name" value="ACETYL-COENZYME A SYNTHETASE"/>
    <property type="match status" value="1"/>
</dbReference>
<evidence type="ECO:0000259" key="8">
    <source>
        <dbReference type="Pfam" id="PF00501"/>
    </source>
</evidence>
<name>A0A8D5FJL5_9BACT</name>
<dbReference type="RefSeq" id="WP_407929092.1">
    <property type="nucleotide sequence ID" value="NZ_AP024086.1"/>
</dbReference>
<keyword evidence="4" id="KW-0067">ATP-binding</keyword>
<dbReference type="PROSITE" id="PS00455">
    <property type="entry name" value="AMP_BINDING"/>
    <property type="match status" value="1"/>
</dbReference>
<dbReference type="GO" id="GO:0003987">
    <property type="term" value="F:acetate-CoA ligase activity"/>
    <property type="evidence" value="ECO:0007669"/>
    <property type="project" value="UniProtKB-UniRule"/>
</dbReference>
<dbReference type="AlphaFoldDB" id="A0A8D5FJL5"/>
<dbReference type="PANTHER" id="PTHR24095:SF14">
    <property type="entry name" value="ACETYL-COENZYME A SYNTHETASE 1"/>
    <property type="match status" value="1"/>
</dbReference>
<dbReference type="NCBIfam" id="TIGR02188">
    <property type="entry name" value="Ac_CoA_lig_AcsA"/>
    <property type="match status" value="1"/>
</dbReference>
<feature type="domain" description="Acetyl-coenzyme A synthetase N-terminal" evidence="10">
    <location>
        <begin position="25"/>
        <end position="81"/>
    </location>
</feature>
<dbReference type="GO" id="GO:0016208">
    <property type="term" value="F:AMP binding"/>
    <property type="evidence" value="ECO:0007669"/>
    <property type="project" value="InterPro"/>
</dbReference>
<evidence type="ECO:0000259" key="9">
    <source>
        <dbReference type="Pfam" id="PF13193"/>
    </source>
</evidence>